<dbReference type="SUPFAM" id="SSF52833">
    <property type="entry name" value="Thioredoxin-like"/>
    <property type="match status" value="1"/>
</dbReference>
<dbReference type="EMBL" id="QENU01000015">
    <property type="protein sequence ID" value="PVX32124.1"/>
    <property type="molecule type" value="Genomic_DNA"/>
</dbReference>
<reference evidence="1 2" key="1">
    <citation type="submission" date="2018-05" db="EMBL/GenBank/DDBJ databases">
        <title>Genomic Encyclopedia of Type Strains, Phase IV (KMG-IV): sequencing the most valuable type-strain genomes for metagenomic binning, comparative biology and taxonomic classification.</title>
        <authorList>
            <person name="Goeker M."/>
        </authorList>
    </citation>
    <scope>NUCLEOTIDE SEQUENCE [LARGE SCALE GENOMIC DNA]</scope>
    <source>
        <strain evidence="1 2">DSM 22999</strain>
    </source>
</reference>
<comment type="caution">
    <text evidence="1">The sequence shown here is derived from an EMBL/GenBank/DDBJ whole genome shotgun (WGS) entry which is preliminary data.</text>
</comment>
<evidence type="ECO:0000313" key="2">
    <source>
        <dbReference type="Proteomes" id="UP000245909"/>
    </source>
</evidence>
<sequence>MNKPILFFAETCPDTAPFVAELKRLNIEYEPVEVLSSLANFKQFLRLRDNNAVFDDAKANGYAGLPALLLENGDVVLEKEKLSELFAK</sequence>
<evidence type="ECO:0000313" key="1">
    <source>
        <dbReference type="EMBL" id="PVX32124.1"/>
    </source>
</evidence>
<dbReference type="InterPro" id="IPR036249">
    <property type="entry name" value="Thioredoxin-like_sf"/>
</dbReference>
<name>A0A2U0SL87_9PAST</name>
<dbReference type="RefSeq" id="WP_116632344.1">
    <property type="nucleotide sequence ID" value="NZ_QENU01000015.1"/>
</dbReference>
<dbReference type="PIRSF" id="PIRSF037291">
    <property type="entry name" value="UCP037291_gluthr"/>
    <property type="match status" value="1"/>
</dbReference>
<accession>A0A2U0SL87</accession>
<protein>
    <submittedName>
        <fullName evidence="1">Glutaredoxin-related protein</fullName>
    </submittedName>
</protein>
<proteinExistence type="predicted"/>
<dbReference type="OrthoDB" id="5679012at2"/>
<dbReference type="InterPro" id="IPR017167">
    <property type="entry name" value="UCP037291_glutaredoxin-rel"/>
</dbReference>
<keyword evidence="2" id="KW-1185">Reference proteome</keyword>
<dbReference type="Proteomes" id="UP000245909">
    <property type="component" value="Unassembled WGS sequence"/>
</dbReference>
<dbReference type="AlphaFoldDB" id="A0A2U0SL87"/>
<gene>
    <name evidence="1" type="ORF">C8D76_11527</name>
</gene>
<organism evidence="1 2">
    <name type="scientific">Alitibacter langaaensis DSM 22999</name>
    <dbReference type="NCBI Taxonomy" id="1122935"/>
    <lineage>
        <taxon>Bacteria</taxon>
        <taxon>Pseudomonadati</taxon>
        <taxon>Pseudomonadota</taxon>
        <taxon>Gammaproteobacteria</taxon>
        <taxon>Pasteurellales</taxon>
        <taxon>Pasteurellaceae</taxon>
        <taxon>Alitibacter</taxon>
    </lineage>
</organism>